<dbReference type="AlphaFoldDB" id="A0A080YUT4"/>
<reference evidence="2" key="1">
    <citation type="journal article" date="2014" name="Science">
        <title>Structural and functional partitioning of bread wheat chromosome 3B.</title>
        <authorList>
            <person name="Choulet F."/>
            <person name="Alberti A."/>
            <person name="Theil S."/>
            <person name="Glover N."/>
            <person name="Barbe V."/>
            <person name="Daron J."/>
            <person name="Pingault L."/>
            <person name="Sourdille P."/>
            <person name="Couloux A."/>
            <person name="Paux E."/>
            <person name="Leroy P."/>
            <person name="Mangenot S."/>
            <person name="Guilhot N."/>
            <person name="Le Gouis J."/>
            <person name="Balfourier F."/>
            <person name="Alaux M."/>
            <person name="Jamilloux V."/>
            <person name="Poulain J."/>
            <person name="Durand C."/>
            <person name="Bellec A."/>
            <person name="Gaspin C."/>
            <person name="Safar J."/>
            <person name="Dolezel J."/>
            <person name="Rogers J."/>
            <person name="Vandepoele K."/>
            <person name="Aury J.M."/>
            <person name="Mayer K."/>
            <person name="Berges H."/>
            <person name="Quesneville H."/>
            <person name="Wincker P."/>
            <person name="Feuillet C."/>
        </authorList>
    </citation>
    <scope>NUCLEOTIDE SEQUENCE</scope>
</reference>
<accession>A0A080YUT4</accession>
<proteinExistence type="predicted"/>
<protein>
    <submittedName>
        <fullName evidence="2">Uncharacterized protein</fullName>
    </submittedName>
</protein>
<dbReference type="HOGENOM" id="CLU_2817718_0_0_1"/>
<sequence length="67" mass="6998">MSFHGGSSSGTGGDDGPSAWPSSLSMPETEELYRFGLLVAAAIPPVVPQAEAEASESSDDDVIDWER</sequence>
<feature type="region of interest" description="Disordered" evidence="1">
    <location>
        <begin position="1"/>
        <end position="25"/>
    </location>
</feature>
<evidence type="ECO:0000256" key="1">
    <source>
        <dbReference type="SAM" id="MobiDB-lite"/>
    </source>
</evidence>
<organism evidence="2">
    <name type="scientific">Triticum aestivum</name>
    <name type="common">Wheat</name>
    <dbReference type="NCBI Taxonomy" id="4565"/>
    <lineage>
        <taxon>Eukaryota</taxon>
        <taxon>Viridiplantae</taxon>
        <taxon>Streptophyta</taxon>
        <taxon>Embryophyta</taxon>
        <taxon>Tracheophyta</taxon>
        <taxon>Spermatophyta</taxon>
        <taxon>Magnoliopsida</taxon>
        <taxon>Liliopsida</taxon>
        <taxon>Poales</taxon>
        <taxon>Poaceae</taxon>
        <taxon>BOP clade</taxon>
        <taxon>Pooideae</taxon>
        <taxon>Triticodae</taxon>
        <taxon>Triticeae</taxon>
        <taxon>Triticinae</taxon>
        <taxon>Triticum</taxon>
    </lineage>
</organism>
<evidence type="ECO:0000313" key="2">
    <source>
        <dbReference type="EMBL" id="CDM87173.1"/>
    </source>
</evidence>
<gene>
    <name evidence="2" type="ORF">TRAES_3BF279000140CFD_c1</name>
</gene>
<dbReference type="EMBL" id="HG670306">
    <property type="protein sequence ID" value="CDM87173.1"/>
    <property type="molecule type" value="Genomic_DNA"/>
</dbReference>
<name>A0A080YUT4_WHEAT</name>